<evidence type="ECO:0000313" key="2">
    <source>
        <dbReference type="Proteomes" id="UP001595478"/>
    </source>
</evidence>
<reference evidence="2" key="1">
    <citation type="journal article" date="2019" name="Int. J. Syst. Evol. Microbiol.">
        <title>The Global Catalogue of Microorganisms (GCM) 10K type strain sequencing project: providing services to taxonomists for standard genome sequencing and annotation.</title>
        <authorList>
            <consortium name="The Broad Institute Genomics Platform"/>
            <consortium name="The Broad Institute Genome Sequencing Center for Infectious Disease"/>
            <person name="Wu L."/>
            <person name="Ma J."/>
        </authorList>
    </citation>
    <scope>NUCLEOTIDE SEQUENCE [LARGE SCALE GENOMIC DNA]</scope>
    <source>
        <strain evidence="2">KCTC 52473</strain>
    </source>
</reference>
<protein>
    <submittedName>
        <fullName evidence="1">Uncharacterized protein</fullName>
    </submittedName>
</protein>
<dbReference type="RefSeq" id="WP_376920875.1">
    <property type="nucleotide sequence ID" value="NZ_JBHRSW010000029.1"/>
</dbReference>
<evidence type="ECO:0000313" key="1">
    <source>
        <dbReference type="EMBL" id="MFC3122753.1"/>
    </source>
</evidence>
<accession>A0ABV7FU20</accession>
<proteinExistence type="predicted"/>
<name>A0ABV7FU20_9ALTE</name>
<dbReference type="EMBL" id="JBHRSW010000029">
    <property type="protein sequence ID" value="MFC3122753.1"/>
    <property type="molecule type" value="Genomic_DNA"/>
</dbReference>
<dbReference type="SUPFAM" id="SSF46785">
    <property type="entry name" value="Winged helix' DNA-binding domain"/>
    <property type="match status" value="1"/>
</dbReference>
<keyword evidence="2" id="KW-1185">Reference proteome</keyword>
<dbReference type="Proteomes" id="UP001595478">
    <property type="component" value="Unassembled WGS sequence"/>
</dbReference>
<dbReference type="InterPro" id="IPR036390">
    <property type="entry name" value="WH_DNA-bd_sf"/>
</dbReference>
<organism evidence="1 2">
    <name type="scientific">Agaribacter flavus</name>
    <dbReference type="NCBI Taxonomy" id="1902781"/>
    <lineage>
        <taxon>Bacteria</taxon>
        <taxon>Pseudomonadati</taxon>
        <taxon>Pseudomonadota</taxon>
        <taxon>Gammaproteobacteria</taxon>
        <taxon>Alteromonadales</taxon>
        <taxon>Alteromonadaceae</taxon>
        <taxon>Agaribacter</taxon>
    </lineage>
</organism>
<sequence>MAVLIQLIKTECRDPYSEANIEKLKDNFGPSTSKSTIQNAMNKLSELDIIYKVGHGKWHFSDPAFVKYVLLAK</sequence>
<comment type="caution">
    <text evidence="1">The sequence shown here is derived from an EMBL/GenBank/DDBJ whole genome shotgun (WGS) entry which is preliminary data.</text>
</comment>
<gene>
    <name evidence="1" type="ORF">ACFOHL_14100</name>
</gene>